<dbReference type="CDD" id="cd22927">
    <property type="entry name" value="HFD_SPT7"/>
    <property type="match status" value="1"/>
</dbReference>
<dbReference type="Gene3D" id="1.20.920.10">
    <property type="entry name" value="Bromodomain-like"/>
    <property type="match status" value="1"/>
</dbReference>
<feature type="compositionally biased region" description="Low complexity" evidence="7">
    <location>
        <begin position="1104"/>
        <end position="1116"/>
    </location>
</feature>
<proteinExistence type="predicted"/>
<dbReference type="Gene3D" id="1.10.20.10">
    <property type="entry name" value="Histone, subunit A"/>
    <property type="match status" value="1"/>
</dbReference>
<feature type="compositionally biased region" description="Acidic residues" evidence="7">
    <location>
        <begin position="137"/>
        <end position="151"/>
    </location>
</feature>
<feature type="region of interest" description="Disordered" evidence="7">
    <location>
        <begin position="118"/>
        <end position="161"/>
    </location>
</feature>
<evidence type="ECO:0000256" key="1">
    <source>
        <dbReference type="ARBA" id="ARBA00004123"/>
    </source>
</evidence>
<feature type="compositionally biased region" description="Acidic residues" evidence="7">
    <location>
        <begin position="461"/>
        <end position="474"/>
    </location>
</feature>
<dbReference type="PANTHER" id="PTHR47343:SF1">
    <property type="entry name" value="TRANSCRIPTIONAL ACTIVATOR SPT7"/>
    <property type="match status" value="1"/>
</dbReference>
<comment type="subcellular location">
    <subcellularLocation>
        <location evidence="1">Nucleus</location>
    </subcellularLocation>
</comment>
<feature type="compositionally biased region" description="Basic and acidic residues" evidence="7">
    <location>
        <begin position="204"/>
        <end position="222"/>
    </location>
</feature>
<dbReference type="OrthoDB" id="21449at2759"/>
<evidence type="ECO:0000256" key="2">
    <source>
        <dbReference type="ARBA" id="ARBA00023015"/>
    </source>
</evidence>
<feature type="compositionally biased region" description="Low complexity" evidence="7">
    <location>
        <begin position="118"/>
        <end position="130"/>
    </location>
</feature>
<dbReference type="PANTHER" id="PTHR47343">
    <property type="entry name" value="TRANSCRIPTIONAL ACTIVATOR SPT7"/>
    <property type="match status" value="1"/>
</dbReference>
<keyword evidence="5" id="KW-0539">Nucleus</keyword>
<sequence length="1152" mass="127037">MSLALTPSLNNRTSSRERPHHARNPHQPGNAIRLRTPNAALSDEMSNGSNNATGEGVGGDAVAEEDPRAARWRAHYLRTEALLGAVLGGAEIQNGADAEDAGEVPTIAVAPEAHDARPTMMTATATATPKKAARTIDEDDYGDDDDAEDEQDTHASPLLAKSASNGIVASTIDIDPPSFRIPQPQLSNKLGAERTGTPSSEPAKSSDDVRKKLQEDRKAHEDAAKRSFHTIFYTLESDRDAMLEQQKLDELDRQVETEMSGQMANAPAGGAPAAPQQGTLSTTNLGASNLTLKHLIARIDAQRDKVHASDTQLRSLISEVRKNRSKWANEDRVGQEELYEAIEKVLMQLKANGDATPFLQRVNKREAPDYYNIIKHPMDIGTMMKKLKQLVYKSKKDFTDDLMLIWSNCLKYNSASDHPLRKKALSMRKVTEGVIPWIPDITVRDRAEVEAEERRMRNGDADADGADDSEDEEPIMASRGRKAPSKGTKGSSTTRKAPPAGLEDTPGPDTRPSVPTLNNAVSNLKNEFLRADSEMEGSVNGFSTPPPGSLTPGGPNGTIRNGAHGSQADISEADGTGVSMSGFFEEDADLDDMEYKTWKQVTKKDRATIAAERHRLFRDDHLQPDEPAILRSKAGMRRWLRHRKQAMEEEATGNTHSQLDGKDGVSAAVPETLAEGIEEEEERQIPDYYDPVCAIPDLNERLQWVEDSEGHVIQQFEEYMRIVPKGQFTAPEGSLTKKLESNMRQMQETRKICAKIGIVKQMQLQSQTYQNQFQKYDPQPFMEADIEPMVVSEDGPVMAPYVCRAALQRSVGKIFYHAGFEEFQPSALDAITDIAGDFFQKLVTSLGVYRETPKMKAAAPVTSQDGEVTNWVPRFSQEEAVLHSLHVNGVDLESLDAYVKDDIERLGTKLSGMHDRMRSYYAELLRPAMDNVGADGAGAFTDGSEQFVGGDFAEDIGEDFFGFKELGLDKEFGLTFSVPLHLLQNRMHQLNASQNTNNVTTTGAVMDEPQKFEPVTMQTIPNQIGLIQDWLLGKLQENSSESLIEDDELPPKQRFPKPRLPPTGKISSPRKRPLREQQQMARKKRKLDEEREENGGNDGGGSSGNLIKGLGKPIGKLKLEMPSQKENQAVNEPEKDDGSAVGMISPESIQAA</sequence>
<keyword evidence="2" id="KW-0805">Transcription regulation</keyword>
<dbReference type="GO" id="GO:0006357">
    <property type="term" value="P:regulation of transcription by RNA polymerase II"/>
    <property type="evidence" value="ECO:0007669"/>
    <property type="project" value="TreeGrafter"/>
</dbReference>
<protein>
    <submittedName>
        <fullName evidence="9">Transcriptional activator spt7</fullName>
    </submittedName>
</protein>
<feature type="region of interest" description="Disordered" evidence="7">
    <location>
        <begin position="174"/>
        <end position="222"/>
    </location>
</feature>
<dbReference type="InterPro" id="IPR006565">
    <property type="entry name" value="BTP"/>
</dbReference>
<dbReference type="GO" id="GO:0005634">
    <property type="term" value="C:nucleus"/>
    <property type="evidence" value="ECO:0007669"/>
    <property type="project" value="UniProtKB-SubCell"/>
</dbReference>
<dbReference type="Proteomes" id="UP000800035">
    <property type="component" value="Unassembled WGS sequence"/>
</dbReference>
<gene>
    <name evidence="9" type="ORF">CC80DRAFT_61532</name>
</gene>
<feature type="region of interest" description="Disordered" evidence="7">
    <location>
        <begin position="1"/>
        <end position="61"/>
    </location>
</feature>
<dbReference type="Pfam" id="PF07524">
    <property type="entry name" value="Bromo_TP"/>
    <property type="match status" value="1"/>
</dbReference>
<dbReference type="GO" id="GO:0000124">
    <property type="term" value="C:SAGA complex"/>
    <property type="evidence" value="ECO:0007669"/>
    <property type="project" value="InterPro"/>
</dbReference>
<accession>A0A6A5TWB4</accession>
<feature type="domain" description="Bromo" evidence="8">
    <location>
        <begin position="350"/>
        <end position="420"/>
    </location>
</feature>
<dbReference type="InterPro" id="IPR009072">
    <property type="entry name" value="Histone-fold"/>
</dbReference>
<dbReference type="GO" id="GO:0046695">
    <property type="term" value="C:SLIK (SAGA-like) complex"/>
    <property type="evidence" value="ECO:0007669"/>
    <property type="project" value="InterPro"/>
</dbReference>
<organism evidence="9 10">
    <name type="scientific">Byssothecium circinans</name>
    <dbReference type="NCBI Taxonomy" id="147558"/>
    <lineage>
        <taxon>Eukaryota</taxon>
        <taxon>Fungi</taxon>
        <taxon>Dikarya</taxon>
        <taxon>Ascomycota</taxon>
        <taxon>Pezizomycotina</taxon>
        <taxon>Dothideomycetes</taxon>
        <taxon>Pleosporomycetidae</taxon>
        <taxon>Pleosporales</taxon>
        <taxon>Massarineae</taxon>
        <taxon>Massarinaceae</taxon>
        <taxon>Byssothecium</taxon>
    </lineage>
</organism>
<dbReference type="EMBL" id="ML976991">
    <property type="protein sequence ID" value="KAF1956614.1"/>
    <property type="molecule type" value="Genomic_DNA"/>
</dbReference>
<name>A0A6A5TWB4_9PLEO</name>
<evidence type="ECO:0000256" key="6">
    <source>
        <dbReference type="PROSITE-ProRule" id="PRU00035"/>
    </source>
</evidence>
<dbReference type="FunFam" id="1.10.20.10:FF:000072">
    <property type="entry name" value="Transcriptional activator spt7"/>
    <property type="match status" value="1"/>
</dbReference>
<feature type="compositionally biased region" description="Polar residues" evidence="7">
    <location>
        <begin position="1"/>
        <end position="13"/>
    </location>
</feature>
<evidence type="ECO:0000259" key="8">
    <source>
        <dbReference type="PROSITE" id="PS50014"/>
    </source>
</evidence>
<dbReference type="InterPro" id="IPR037782">
    <property type="entry name" value="Spt7"/>
</dbReference>
<dbReference type="GO" id="GO:0046982">
    <property type="term" value="F:protein heterodimerization activity"/>
    <property type="evidence" value="ECO:0007669"/>
    <property type="project" value="InterPro"/>
</dbReference>
<feature type="region of interest" description="Disordered" evidence="7">
    <location>
        <begin position="257"/>
        <end position="282"/>
    </location>
</feature>
<dbReference type="Pfam" id="PF00439">
    <property type="entry name" value="Bromodomain"/>
    <property type="match status" value="1"/>
</dbReference>
<evidence type="ECO:0000313" key="9">
    <source>
        <dbReference type="EMBL" id="KAF1956614.1"/>
    </source>
</evidence>
<dbReference type="GO" id="GO:0005198">
    <property type="term" value="F:structural molecule activity"/>
    <property type="evidence" value="ECO:0007669"/>
    <property type="project" value="TreeGrafter"/>
</dbReference>
<dbReference type="PROSITE" id="PS50014">
    <property type="entry name" value="BROMODOMAIN_2"/>
    <property type="match status" value="1"/>
</dbReference>
<keyword evidence="3 6" id="KW-0103">Bromodomain</keyword>
<evidence type="ECO:0000256" key="5">
    <source>
        <dbReference type="ARBA" id="ARBA00023242"/>
    </source>
</evidence>
<dbReference type="PROSITE" id="PS00633">
    <property type="entry name" value="BROMODOMAIN_1"/>
    <property type="match status" value="1"/>
</dbReference>
<dbReference type="InterPro" id="IPR036427">
    <property type="entry name" value="Bromodomain-like_sf"/>
</dbReference>
<dbReference type="GO" id="GO:0006325">
    <property type="term" value="P:chromatin organization"/>
    <property type="evidence" value="ECO:0007669"/>
    <property type="project" value="UniProtKB-ARBA"/>
</dbReference>
<dbReference type="InterPro" id="IPR001487">
    <property type="entry name" value="Bromodomain"/>
</dbReference>
<dbReference type="SMART" id="SM00297">
    <property type="entry name" value="BROMO"/>
    <property type="match status" value="1"/>
</dbReference>
<feature type="region of interest" description="Disordered" evidence="7">
    <location>
        <begin position="1042"/>
        <end position="1152"/>
    </location>
</feature>
<feature type="region of interest" description="Disordered" evidence="7">
    <location>
        <begin position="536"/>
        <end position="582"/>
    </location>
</feature>
<feature type="compositionally biased region" description="Low complexity" evidence="7">
    <location>
        <begin position="261"/>
        <end position="278"/>
    </location>
</feature>
<reference evidence="9" key="1">
    <citation type="journal article" date="2020" name="Stud. Mycol.">
        <title>101 Dothideomycetes genomes: a test case for predicting lifestyles and emergence of pathogens.</title>
        <authorList>
            <person name="Haridas S."/>
            <person name="Albert R."/>
            <person name="Binder M."/>
            <person name="Bloem J."/>
            <person name="Labutti K."/>
            <person name="Salamov A."/>
            <person name="Andreopoulos B."/>
            <person name="Baker S."/>
            <person name="Barry K."/>
            <person name="Bills G."/>
            <person name="Bluhm B."/>
            <person name="Cannon C."/>
            <person name="Castanera R."/>
            <person name="Culley D."/>
            <person name="Daum C."/>
            <person name="Ezra D."/>
            <person name="Gonzalez J."/>
            <person name="Henrissat B."/>
            <person name="Kuo A."/>
            <person name="Liang C."/>
            <person name="Lipzen A."/>
            <person name="Lutzoni F."/>
            <person name="Magnuson J."/>
            <person name="Mondo S."/>
            <person name="Nolan M."/>
            <person name="Ohm R."/>
            <person name="Pangilinan J."/>
            <person name="Park H.-J."/>
            <person name="Ramirez L."/>
            <person name="Alfaro M."/>
            <person name="Sun H."/>
            <person name="Tritt A."/>
            <person name="Yoshinaga Y."/>
            <person name="Zwiers L.-H."/>
            <person name="Turgeon B."/>
            <person name="Goodwin S."/>
            <person name="Spatafora J."/>
            <person name="Crous P."/>
            <person name="Grigoriev I."/>
        </authorList>
    </citation>
    <scope>NUCLEOTIDE SEQUENCE</scope>
    <source>
        <strain evidence="9">CBS 675.92</strain>
    </source>
</reference>
<evidence type="ECO:0000256" key="3">
    <source>
        <dbReference type="ARBA" id="ARBA00023117"/>
    </source>
</evidence>
<dbReference type="PRINTS" id="PR00503">
    <property type="entry name" value="BROMODOMAIN"/>
</dbReference>
<dbReference type="SUPFAM" id="SSF47370">
    <property type="entry name" value="Bromodomain"/>
    <property type="match status" value="1"/>
</dbReference>
<evidence type="ECO:0000313" key="10">
    <source>
        <dbReference type="Proteomes" id="UP000800035"/>
    </source>
</evidence>
<feature type="compositionally biased region" description="Polar residues" evidence="7">
    <location>
        <begin position="44"/>
        <end position="53"/>
    </location>
</feature>
<dbReference type="AlphaFoldDB" id="A0A6A5TWB4"/>
<evidence type="ECO:0000256" key="4">
    <source>
        <dbReference type="ARBA" id="ARBA00023163"/>
    </source>
</evidence>
<dbReference type="InterPro" id="IPR018359">
    <property type="entry name" value="Bromodomain_CS"/>
</dbReference>
<feature type="compositionally biased region" description="Basic and acidic residues" evidence="7">
    <location>
        <begin position="451"/>
        <end position="460"/>
    </location>
</feature>
<keyword evidence="10" id="KW-1185">Reference proteome</keyword>
<feature type="region of interest" description="Disordered" evidence="7">
    <location>
        <begin position="451"/>
        <end position="518"/>
    </location>
</feature>
<evidence type="ECO:0000256" key="7">
    <source>
        <dbReference type="SAM" id="MobiDB-lite"/>
    </source>
</evidence>
<keyword evidence="4" id="KW-0804">Transcription</keyword>